<dbReference type="GO" id="GO:0015031">
    <property type="term" value="P:protein transport"/>
    <property type="evidence" value="ECO:0007669"/>
    <property type="project" value="UniProtKB-KW"/>
</dbReference>
<evidence type="ECO:0000256" key="5">
    <source>
        <dbReference type="ARBA" id="ARBA00022475"/>
    </source>
</evidence>
<dbReference type="GO" id="GO:0006935">
    <property type="term" value="P:chemotaxis"/>
    <property type="evidence" value="ECO:0007669"/>
    <property type="project" value="UniProtKB-KW"/>
</dbReference>
<evidence type="ECO:0000256" key="9">
    <source>
        <dbReference type="ARBA" id="ARBA00023136"/>
    </source>
</evidence>
<evidence type="ECO:0000256" key="8">
    <source>
        <dbReference type="ARBA" id="ARBA00022927"/>
    </source>
</evidence>
<evidence type="ECO:0000256" key="3">
    <source>
        <dbReference type="ARBA" id="ARBA00020392"/>
    </source>
</evidence>
<sequence>MSVFKFSLEQVLSYRAQLEEQAMQVFSLAVQARDKRLREKEEYEAAVAEARRQLADPALLDADERWLITGYIKALAHDIDQARNDLAVLEEDVDRARADLTQKAQDKKLLERLKEKQATRHRLAENHKEQQNYDDIATIRFMPPAV</sequence>
<accession>A0A212KHF0</accession>
<keyword evidence="6" id="KW-0145">Chemotaxis</keyword>
<dbReference type="NCBIfam" id="TIGR02473">
    <property type="entry name" value="flagell_FliJ"/>
    <property type="match status" value="1"/>
</dbReference>
<dbReference type="Gene3D" id="1.10.287.1700">
    <property type="match status" value="1"/>
</dbReference>
<dbReference type="AlphaFoldDB" id="A0A212KHF0"/>
<evidence type="ECO:0000256" key="1">
    <source>
        <dbReference type="ARBA" id="ARBA00004413"/>
    </source>
</evidence>
<dbReference type="GO" id="GO:0071973">
    <property type="term" value="P:bacterial-type flagellum-dependent cell motility"/>
    <property type="evidence" value="ECO:0007669"/>
    <property type="project" value="InterPro"/>
</dbReference>
<keyword evidence="12" id="KW-0282">Flagellum</keyword>
<comment type="similarity">
    <text evidence="2">Belongs to the FliJ family.</text>
</comment>
<dbReference type="InterPro" id="IPR053716">
    <property type="entry name" value="Flag_assembly_chemotaxis_eff"/>
</dbReference>
<keyword evidence="4" id="KW-0813">Transport</keyword>
<evidence type="ECO:0000256" key="2">
    <source>
        <dbReference type="ARBA" id="ARBA00010004"/>
    </source>
</evidence>
<dbReference type="GO" id="GO:0005886">
    <property type="term" value="C:plasma membrane"/>
    <property type="evidence" value="ECO:0007669"/>
    <property type="project" value="UniProtKB-SubCell"/>
</dbReference>
<keyword evidence="8" id="KW-0653">Protein transport</keyword>
<keyword evidence="10" id="KW-1006">Bacterial flagellum protein export</keyword>
<organism evidence="12">
    <name type="scientific">uncultured delta proteobacterium</name>
    <dbReference type="NCBI Taxonomy" id="34034"/>
    <lineage>
        <taxon>Bacteria</taxon>
        <taxon>Deltaproteobacteria</taxon>
        <taxon>environmental samples</taxon>
    </lineage>
</organism>
<dbReference type="Pfam" id="PF02050">
    <property type="entry name" value="FliJ"/>
    <property type="match status" value="1"/>
</dbReference>
<dbReference type="InterPro" id="IPR012823">
    <property type="entry name" value="Flagell_FliJ"/>
</dbReference>
<keyword evidence="7" id="KW-1005">Bacterial flagellum biogenesis</keyword>
<name>A0A212KHF0_9DELT</name>
<evidence type="ECO:0000256" key="4">
    <source>
        <dbReference type="ARBA" id="ARBA00022448"/>
    </source>
</evidence>
<protein>
    <recommendedName>
        <fullName evidence="3">Flagellar FliJ protein</fullName>
    </recommendedName>
</protein>
<dbReference type="EMBL" id="FLUQ01000007">
    <property type="protein sequence ID" value="SBW11140.1"/>
    <property type="molecule type" value="Genomic_DNA"/>
</dbReference>
<feature type="coiled-coil region" evidence="11">
    <location>
        <begin position="33"/>
        <end position="106"/>
    </location>
</feature>
<reference evidence="12" key="1">
    <citation type="submission" date="2016-04" db="EMBL/GenBank/DDBJ databases">
        <authorList>
            <person name="Evans L.H."/>
            <person name="Alamgir A."/>
            <person name="Owens N."/>
            <person name="Weber N.D."/>
            <person name="Virtaneva K."/>
            <person name="Barbian K."/>
            <person name="Babar A."/>
            <person name="Rosenke K."/>
        </authorList>
    </citation>
    <scope>NUCLEOTIDE SEQUENCE</scope>
    <source>
        <strain evidence="12">86</strain>
    </source>
</reference>
<evidence type="ECO:0000313" key="12">
    <source>
        <dbReference type="EMBL" id="SBW11140.1"/>
    </source>
</evidence>
<keyword evidence="5" id="KW-1003">Cell membrane</keyword>
<evidence type="ECO:0000256" key="11">
    <source>
        <dbReference type="SAM" id="Coils"/>
    </source>
</evidence>
<dbReference type="GO" id="GO:0009288">
    <property type="term" value="C:bacterial-type flagellum"/>
    <property type="evidence" value="ECO:0007669"/>
    <property type="project" value="InterPro"/>
</dbReference>
<proteinExistence type="inferred from homology"/>
<evidence type="ECO:0000256" key="6">
    <source>
        <dbReference type="ARBA" id="ARBA00022500"/>
    </source>
</evidence>
<keyword evidence="11" id="KW-0175">Coiled coil</keyword>
<keyword evidence="12" id="KW-0966">Cell projection</keyword>
<keyword evidence="12" id="KW-0969">Cilium</keyword>
<evidence type="ECO:0000256" key="10">
    <source>
        <dbReference type="ARBA" id="ARBA00023225"/>
    </source>
</evidence>
<keyword evidence="9" id="KW-0472">Membrane</keyword>
<dbReference type="GO" id="GO:0044781">
    <property type="term" value="P:bacterial-type flagellum organization"/>
    <property type="evidence" value="ECO:0007669"/>
    <property type="project" value="UniProtKB-KW"/>
</dbReference>
<evidence type="ECO:0000256" key="7">
    <source>
        <dbReference type="ARBA" id="ARBA00022795"/>
    </source>
</evidence>
<comment type="subcellular location">
    <subcellularLocation>
        <location evidence="1">Cell membrane</location>
        <topology evidence="1">Peripheral membrane protein</topology>
        <orientation evidence="1">Cytoplasmic side</orientation>
    </subcellularLocation>
</comment>
<gene>
    <name evidence="12" type="primary">fliJ</name>
    <name evidence="12" type="ORF">KL86DPRO_70182</name>
</gene>